<dbReference type="PRINTS" id="PR00778">
    <property type="entry name" value="HTHARSR"/>
</dbReference>
<dbReference type="Pfam" id="PF01022">
    <property type="entry name" value="HTH_5"/>
    <property type="match status" value="1"/>
</dbReference>
<sequence>MREEIRIFKALCNEVRLEIVETLLEGEKCVSEIVLRTGRMQPAVSMQLAKLEFLGVVESRREGGRVYYRLANEKVRKVLKIVREE</sequence>
<keyword evidence="2" id="KW-0238">DNA-binding</keyword>
<dbReference type="SMART" id="SM00418">
    <property type="entry name" value="HTH_ARSR"/>
    <property type="match status" value="1"/>
</dbReference>
<dbReference type="CDD" id="cd00090">
    <property type="entry name" value="HTH_ARSR"/>
    <property type="match status" value="1"/>
</dbReference>
<dbReference type="InterPro" id="IPR036388">
    <property type="entry name" value="WH-like_DNA-bd_sf"/>
</dbReference>
<dbReference type="GO" id="GO:0003700">
    <property type="term" value="F:DNA-binding transcription factor activity"/>
    <property type="evidence" value="ECO:0007669"/>
    <property type="project" value="InterPro"/>
</dbReference>
<evidence type="ECO:0000256" key="1">
    <source>
        <dbReference type="ARBA" id="ARBA00023015"/>
    </source>
</evidence>
<dbReference type="Proteomes" id="UP000885931">
    <property type="component" value="Unassembled WGS sequence"/>
</dbReference>
<organism evidence="5">
    <name type="scientific">candidate division WOR-3 bacterium</name>
    <dbReference type="NCBI Taxonomy" id="2052148"/>
    <lineage>
        <taxon>Bacteria</taxon>
        <taxon>Bacteria division WOR-3</taxon>
    </lineage>
</organism>
<dbReference type="AlphaFoldDB" id="A0A7C1BAY7"/>
<protein>
    <submittedName>
        <fullName evidence="5">ArsR family transcriptional regulator</fullName>
    </submittedName>
</protein>
<dbReference type="SUPFAM" id="SSF46785">
    <property type="entry name" value="Winged helix' DNA-binding domain"/>
    <property type="match status" value="1"/>
</dbReference>
<accession>A0A7C1BAY7</accession>
<comment type="caution">
    <text evidence="5">The sequence shown here is derived from an EMBL/GenBank/DDBJ whole genome shotgun (WGS) entry which is preliminary data.</text>
</comment>
<dbReference type="InterPro" id="IPR011991">
    <property type="entry name" value="ArsR-like_HTH"/>
</dbReference>
<dbReference type="InterPro" id="IPR001845">
    <property type="entry name" value="HTH_ArsR_DNA-bd_dom"/>
</dbReference>
<proteinExistence type="predicted"/>
<evidence type="ECO:0000259" key="4">
    <source>
        <dbReference type="PROSITE" id="PS50987"/>
    </source>
</evidence>
<evidence type="ECO:0000256" key="3">
    <source>
        <dbReference type="ARBA" id="ARBA00023163"/>
    </source>
</evidence>
<keyword evidence="3" id="KW-0804">Transcription</keyword>
<dbReference type="EMBL" id="DRBW01000237">
    <property type="protein sequence ID" value="HDM90831.1"/>
    <property type="molecule type" value="Genomic_DNA"/>
</dbReference>
<keyword evidence="1" id="KW-0805">Transcription regulation</keyword>
<name>A0A7C1BAY7_UNCW3</name>
<dbReference type="GO" id="GO:0003677">
    <property type="term" value="F:DNA binding"/>
    <property type="evidence" value="ECO:0007669"/>
    <property type="project" value="UniProtKB-KW"/>
</dbReference>
<dbReference type="PANTHER" id="PTHR33154">
    <property type="entry name" value="TRANSCRIPTIONAL REGULATOR, ARSR FAMILY"/>
    <property type="match status" value="1"/>
</dbReference>
<dbReference type="InterPro" id="IPR051081">
    <property type="entry name" value="HTH_MetalResp_TranReg"/>
</dbReference>
<evidence type="ECO:0000313" key="5">
    <source>
        <dbReference type="EMBL" id="HDM90831.1"/>
    </source>
</evidence>
<dbReference type="InterPro" id="IPR036390">
    <property type="entry name" value="WH_DNA-bd_sf"/>
</dbReference>
<dbReference type="PROSITE" id="PS50987">
    <property type="entry name" value="HTH_ARSR_2"/>
    <property type="match status" value="1"/>
</dbReference>
<gene>
    <name evidence="5" type="ORF">ENG67_06470</name>
</gene>
<dbReference type="PANTHER" id="PTHR33154:SF33">
    <property type="entry name" value="TRANSCRIPTIONAL REPRESSOR SDPR"/>
    <property type="match status" value="1"/>
</dbReference>
<reference evidence="5" key="1">
    <citation type="journal article" date="2020" name="mSystems">
        <title>Genome- and Community-Level Interaction Insights into Carbon Utilization and Element Cycling Functions of Hydrothermarchaeota in Hydrothermal Sediment.</title>
        <authorList>
            <person name="Zhou Z."/>
            <person name="Liu Y."/>
            <person name="Xu W."/>
            <person name="Pan J."/>
            <person name="Luo Z.H."/>
            <person name="Li M."/>
        </authorList>
    </citation>
    <scope>NUCLEOTIDE SEQUENCE [LARGE SCALE GENOMIC DNA]</scope>
    <source>
        <strain evidence="5">HyVt-237</strain>
    </source>
</reference>
<evidence type="ECO:0000256" key="2">
    <source>
        <dbReference type="ARBA" id="ARBA00023125"/>
    </source>
</evidence>
<dbReference type="NCBIfam" id="NF033788">
    <property type="entry name" value="HTH_metalloreg"/>
    <property type="match status" value="1"/>
</dbReference>
<dbReference type="Gene3D" id="1.10.10.10">
    <property type="entry name" value="Winged helix-like DNA-binding domain superfamily/Winged helix DNA-binding domain"/>
    <property type="match status" value="1"/>
</dbReference>
<feature type="domain" description="HTH arsR-type" evidence="4">
    <location>
        <begin position="1"/>
        <end position="85"/>
    </location>
</feature>